<dbReference type="Gene3D" id="3.40.710.10">
    <property type="entry name" value="DD-peptidase/beta-lactamase superfamily"/>
    <property type="match status" value="1"/>
</dbReference>
<sequence>MKNKYWPKENWRTLGPEGPDMDAQTIAGLNQILDSRHWNLCGLVIVHHGYLAYEHYSNGYGPDDTVHVASVTKSILSALIGIALDKGFIDSVNQGVLEFFPEYDPVPDELGKREIRIKHLLTMTAPYACDDEPFQEMCMSPDWARFALDLLGGPMGPGTFRYSTAGAHLLSAIITRTTGMSAREFANQYLFGPIGMKTLPDYKITAANPMGFFQGRYVKGWVSDPAGNSAGGWGLTLTPRDMARFGYLYLNHGLWGQARIVPETWVGESTAMTPNNYGYLWWLFGGGYAAMGDGGNIIFCSPEKDVVIAATASLSPDSSRLTALIMEEIIPMALASQPRTDDRDT</sequence>
<dbReference type="InterPro" id="IPR012338">
    <property type="entry name" value="Beta-lactam/transpept-like"/>
</dbReference>
<dbReference type="PANTHER" id="PTHR43283:SF7">
    <property type="entry name" value="BETA-LACTAMASE-RELATED DOMAIN-CONTAINING PROTEIN"/>
    <property type="match status" value="1"/>
</dbReference>
<dbReference type="PANTHER" id="PTHR43283">
    <property type="entry name" value="BETA-LACTAMASE-RELATED"/>
    <property type="match status" value="1"/>
</dbReference>
<evidence type="ECO:0000259" key="1">
    <source>
        <dbReference type="Pfam" id="PF00144"/>
    </source>
</evidence>
<dbReference type="EMBL" id="JAKNGE010000002">
    <property type="protein sequence ID" value="MCG4744086.1"/>
    <property type="molecule type" value="Genomic_DNA"/>
</dbReference>
<organism evidence="2 3">
    <name type="scientific">Enterocloster aldenensis</name>
    <dbReference type="NCBI Taxonomy" id="358742"/>
    <lineage>
        <taxon>Bacteria</taxon>
        <taxon>Bacillati</taxon>
        <taxon>Bacillota</taxon>
        <taxon>Clostridia</taxon>
        <taxon>Lachnospirales</taxon>
        <taxon>Lachnospiraceae</taxon>
        <taxon>Enterocloster</taxon>
    </lineage>
</organism>
<dbReference type="AlphaFoldDB" id="A0AAW5BSA8"/>
<evidence type="ECO:0000313" key="2">
    <source>
        <dbReference type="EMBL" id="MCG4744086.1"/>
    </source>
</evidence>
<feature type="domain" description="Beta-lactamase-related" evidence="1">
    <location>
        <begin position="43"/>
        <end position="317"/>
    </location>
</feature>
<name>A0AAW5BSA8_9FIRM</name>
<protein>
    <submittedName>
        <fullName evidence="2">Beta-lactamase family protein</fullName>
    </submittedName>
</protein>
<reference evidence="2" key="1">
    <citation type="submission" date="2022-01" db="EMBL/GenBank/DDBJ databases">
        <title>Collection of gut derived symbiotic bacterial strains cultured from healthy donors.</title>
        <authorList>
            <person name="Lin H."/>
            <person name="Kohout C."/>
            <person name="Waligurski E."/>
            <person name="Pamer E.G."/>
        </authorList>
    </citation>
    <scope>NUCLEOTIDE SEQUENCE</scope>
    <source>
        <strain evidence="2">DFI.6.55</strain>
    </source>
</reference>
<dbReference type="Pfam" id="PF00144">
    <property type="entry name" value="Beta-lactamase"/>
    <property type="match status" value="1"/>
</dbReference>
<evidence type="ECO:0000313" key="3">
    <source>
        <dbReference type="Proteomes" id="UP001299608"/>
    </source>
</evidence>
<dbReference type="RefSeq" id="WP_238053359.1">
    <property type="nucleotide sequence ID" value="NZ_JAKNGE010000002.1"/>
</dbReference>
<proteinExistence type="predicted"/>
<dbReference type="SUPFAM" id="SSF56601">
    <property type="entry name" value="beta-lactamase/transpeptidase-like"/>
    <property type="match status" value="1"/>
</dbReference>
<dbReference type="InterPro" id="IPR050789">
    <property type="entry name" value="Diverse_Enzym_Activities"/>
</dbReference>
<gene>
    <name evidence="2" type="ORF">L0N08_01510</name>
</gene>
<dbReference type="Proteomes" id="UP001299608">
    <property type="component" value="Unassembled WGS sequence"/>
</dbReference>
<comment type="caution">
    <text evidence="2">The sequence shown here is derived from an EMBL/GenBank/DDBJ whole genome shotgun (WGS) entry which is preliminary data.</text>
</comment>
<accession>A0AAW5BSA8</accession>
<dbReference type="InterPro" id="IPR001466">
    <property type="entry name" value="Beta-lactam-related"/>
</dbReference>